<keyword evidence="9 10" id="KW-0472">Membrane</keyword>
<reference evidence="11 12" key="1">
    <citation type="submission" date="2019-04" db="EMBL/GenBank/DDBJ databases">
        <title>Friends and foes A comparative genomics studyof 23 Aspergillus species from section Flavi.</title>
        <authorList>
            <consortium name="DOE Joint Genome Institute"/>
            <person name="Kjaerbolling I."/>
            <person name="Vesth T."/>
            <person name="Frisvad J.C."/>
            <person name="Nybo J.L."/>
            <person name="Theobald S."/>
            <person name="Kildgaard S."/>
            <person name="Isbrandt T."/>
            <person name="Kuo A."/>
            <person name="Sato A."/>
            <person name="Lyhne E.K."/>
            <person name="Kogle M.E."/>
            <person name="Wiebenga A."/>
            <person name="Kun R.S."/>
            <person name="Lubbers R.J."/>
            <person name="Makela M.R."/>
            <person name="Barry K."/>
            <person name="Chovatia M."/>
            <person name="Clum A."/>
            <person name="Daum C."/>
            <person name="Haridas S."/>
            <person name="He G."/>
            <person name="LaButti K."/>
            <person name="Lipzen A."/>
            <person name="Mondo S."/>
            <person name="Riley R."/>
            <person name="Salamov A."/>
            <person name="Simmons B.A."/>
            <person name="Magnuson J.K."/>
            <person name="Henrissat B."/>
            <person name="Mortensen U.H."/>
            <person name="Larsen T.O."/>
            <person name="Devries R.P."/>
            <person name="Grigoriev I.V."/>
            <person name="Machida M."/>
            <person name="Baker S.E."/>
            <person name="Andersen M.R."/>
        </authorList>
    </citation>
    <scope>NUCLEOTIDE SEQUENCE [LARGE SCALE GENOMIC DNA]</scope>
    <source>
        <strain evidence="11 12">IBT 29228</strain>
    </source>
</reference>
<feature type="transmembrane region" description="Helical" evidence="10">
    <location>
        <begin position="12"/>
        <end position="29"/>
    </location>
</feature>
<evidence type="ECO:0000256" key="1">
    <source>
        <dbReference type="ARBA" id="ARBA00004323"/>
    </source>
</evidence>
<dbReference type="Proteomes" id="UP000326198">
    <property type="component" value="Unassembled WGS sequence"/>
</dbReference>
<evidence type="ECO:0000256" key="9">
    <source>
        <dbReference type="ARBA" id="ARBA00023136"/>
    </source>
</evidence>
<comment type="pathway">
    <text evidence="2">Protein modification; protein glycosylation.</text>
</comment>
<comment type="similarity">
    <text evidence="3">Belongs to the MNN1/MNT family.</text>
</comment>
<gene>
    <name evidence="11" type="ORF">BDV26DRAFT_305104</name>
</gene>
<dbReference type="InterPro" id="IPR029044">
    <property type="entry name" value="Nucleotide-diphossugar_trans"/>
</dbReference>
<evidence type="ECO:0000256" key="2">
    <source>
        <dbReference type="ARBA" id="ARBA00004922"/>
    </source>
</evidence>
<sequence>MWKVGKRNTKKVVMRCLVAAIILNASLFWNGSLYYGSTNYPLKDAQNQLSLSLYALLEEHTPKCSPPTLRGNAGLQRFNPIIGTPQGNYLNDPDGFVEPMQVAHDGFVKAIRSSQVERAWIKGTKGIVSSAGGKYLPTFIVFLRLLRRTGSKLPVELFVKDWIEYEPYICEVVLPSLNGKCMVLSELFKGPNGAKSDIEHFQLKAFSILFSSFQDVIWMDSDCFFLYDPTNLLTSKPFTTTGLLTWPDFWSYTVSPTFYNISRQPIIPTTTRQSTEAGMFLISKKTHFKTLLLSIYYNYHSSHYYTMISQGAPGEGDKDTFILAACALGEAFHTVSEKVVDLGHPAPDGGVLGAAMLHADPIEDYKLTRQDRWRVRDESVAKAPRGYWVHAYSPKFNAGEDLFSKKTKDEDGHPGRAWTSKEETLKRLGYDAERVIWEETKTVTCTLEHAFDSWKMKARLCERVKKHWSAVFESSSAQLYTFTND</sequence>
<dbReference type="EMBL" id="ML736229">
    <property type="protein sequence ID" value="KAE8377055.1"/>
    <property type="molecule type" value="Genomic_DNA"/>
</dbReference>
<evidence type="ECO:0000256" key="5">
    <source>
        <dbReference type="ARBA" id="ARBA00022692"/>
    </source>
</evidence>
<keyword evidence="6" id="KW-0735">Signal-anchor</keyword>
<dbReference type="PANTHER" id="PTHR31646:SF1">
    <property type="entry name" value="ALPHA-1,2-MANNOSYLTRANSFERASE MNN2"/>
    <property type="match status" value="1"/>
</dbReference>
<dbReference type="OrthoDB" id="4484309at2759"/>
<organism evidence="11 12">
    <name type="scientific">Aspergillus bertholletiae</name>
    <dbReference type="NCBI Taxonomy" id="1226010"/>
    <lineage>
        <taxon>Eukaryota</taxon>
        <taxon>Fungi</taxon>
        <taxon>Dikarya</taxon>
        <taxon>Ascomycota</taxon>
        <taxon>Pezizomycotina</taxon>
        <taxon>Eurotiomycetes</taxon>
        <taxon>Eurotiomycetidae</taxon>
        <taxon>Eurotiales</taxon>
        <taxon>Aspergillaceae</taxon>
        <taxon>Aspergillus</taxon>
        <taxon>Aspergillus subgen. Circumdati</taxon>
    </lineage>
</organism>
<evidence type="ECO:0000313" key="11">
    <source>
        <dbReference type="EMBL" id="KAE8377055.1"/>
    </source>
</evidence>
<keyword evidence="7 10" id="KW-1133">Transmembrane helix</keyword>
<evidence type="ECO:0000256" key="3">
    <source>
        <dbReference type="ARBA" id="ARBA00009105"/>
    </source>
</evidence>
<dbReference type="AlphaFoldDB" id="A0A5N7B566"/>
<dbReference type="InterPro" id="IPR022751">
    <property type="entry name" value="Alpha_mannosyltransferase"/>
</dbReference>
<evidence type="ECO:0000256" key="4">
    <source>
        <dbReference type="ARBA" id="ARBA00022679"/>
    </source>
</evidence>
<evidence type="ECO:0000313" key="12">
    <source>
        <dbReference type="Proteomes" id="UP000326198"/>
    </source>
</evidence>
<dbReference type="PANTHER" id="PTHR31646">
    <property type="entry name" value="ALPHA-1,2-MANNOSYLTRANSFERASE MNN2"/>
    <property type="match status" value="1"/>
</dbReference>
<name>A0A5N7B566_9EURO</name>
<dbReference type="GO" id="GO:0000026">
    <property type="term" value="F:alpha-1,2-mannosyltransferase activity"/>
    <property type="evidence" value="ECO:0007669"/>
    <property type="project" value="TreeGrafter"/>
</dbReference>
<comment type="subcellular location">
    <subcellularLocation>
        <location evidence="1">Golgi apparatus membrane</location>
        <topology evidence="1">Single-pass type II membrane protein</topology>
    </subcellularLocation>
</comment>
<keyword evidence="12" id="KW-1185">Reference proteome</keyword>
<dbReference type="SUPFAM" id="SSF53448">
    <property type="entry name" value="Nucleotide-diphospho-sugar transferases"/>
    <property type="match status" value="1"/>
</dbReference>
<protein>
    <submittedName>
        <fullName evidence="11">Nucleotide-diphospho-sugar transferase</fullName>
    </submittedName>
</protein>
<keyword evidence="8" id="KW-0333">Golgi apparatus</keyword>
<dbReference type="GO" id="GO:0046354">
    <property type="term" value="P:mannan biosynthetic process"/>
    <property type="evidence" value="ECO:0007669"/>
    <property type="project" value="TreeGrafter"/>
</dbReference>
<evidence type="ECO:0000256" key="10">
    <source>
        <dbReference type="SAM" id="Phobius"/>
    </source>
</evidence>
<evidence type="ECO:0000256" key="7">
    <source>
        <dbReference type="ARBA" id="ARBA00022989"/>
    </source>
</evidence>
<dbReference type="GO" id="GO:0000139">
    <property type="term" value="C:Golgi membrane"/>
    <property type="evidence" value="ECO:0007669"/>
    <property type="project" value="UniProtKB-SubCell"/>
</dbReference>
<evidence type="ECO:0000256" key="6">
    <source>
        <dbReference type="ARBA" id="ARBA00022968"/>
    </source>
</evidence>
<evidence type="ECO:0000256" key="8">
    <source>
        <dbReference type="ARBA" id="ARBA00023034"/>
    </source>
</evidence>
<keyword evidence="4 11" id="KW-0808">Transferase</keyword>
<dbReference type="Pfam" id="PF11051">
    <property type="entry name" value="Mannosyl_trans3"/>
    <property type="match status" value="2"/>
</dbReference>
<proteinExistence type="inferred from homology"/>
<accession>A0A5N7B566</accession>
<keyword evidence="5 10" id="KW-0812">Transmembrane</keyword>